<protein>
    <recommendedName>
        <fullName evidence="3">Reverse transcriptase domain-containing protein</fullName>
    </recommendedName>
</protein>
<organism evidence="1 2">
    <name type="scientific">Xenopus laevis</name>
    <name type="common">African clawed frog</name>
    <dbReference type="NCBI Taxonomy" id="8355"/>
    <lineage>
        <taxon>Eukaryota</taxon>
        <taxon>Metazoa</taxon>
        <taxon>Chordata</taxon>
        <taxon>Craniata</taxon>
        <taxon>Vertebrata</taxon>
        <taxon>Euteleostomi</taxon>
        <taxon>Amphibia</taxon>
        <taxon>Batrachia</taxon>
        <taxon>Anura</taxon>
        <taxon>Pipoidea</taxon>
        <taxon>Pipidae</taxon>
        <taxon>Xenopodinae</taxon>
        <taxon>Xenopus</taxon>
        <taxon>Xenopus</taxon>
    </lineage>
</organism>
<proteinExistence type="predicted"/>
<dbReference type="PANTHER" id="PTHR21301">
    <property type="entry name" value="REVERSE TRANSCRIPTASE"/>
    <property type="match status" value="1"/>
</dbReference>
<evidence type="ECO:0008006" key="3">
    <source>
        <dbReference type="Google" id="ProtNLM"/>
    </source>
</evidence>
<dbReference type="OMA" id="FTKIRSC"/>
<dbReference type="EMBL" id="CM004466">
    <property type="protein sequence ID" value="OCT99148.1"/>
    <property type="molecule type" value="Genomic_DNA"/>
</dbReference>
<dbReference type="AlphaFoldDB" id="A0A974DWC3"/>
<dbReference type="Proteomes" id="UP000694892">
    <property type="component" value="Chromosome 1L"/>
</dbReference>
<dbReference type="PANTHER" id="PTHR21301:SF12">
    <property type="match status" value="1"/>
</dbReference>
<sequence length="487" mass="56076">MRIPAVPVIYILPKIHKDPENPPGRPDVKYVTKLPSYLKDTIDTIQFINNITWKKGYIIGTCDVTSLYTIIDHKLGIQAVRYYLDEDISLKNHQKEFQLKSIDFILTKNYFWFEGDYYLQTKGTAMGTRFAPSYANFFMGMWEQNNIIPQLNKDVGLITWKHYIDDCLFIWKGSENDLTIFLEGLNNNTSNITFTSNYSTSNVNFLDLNIYVEKDNNFIQFITTYNNSNKELETIIQKHWHILLKDKDLHDHLSANPHIIDKKPRTMKQMLVPSCLPSKKQKQTSDPFNTGVSNGFFACRTCKGCKTSKVNERKVTNFKSNVTNVEFAIKDITCNSNNVIYLLQCPCSLQYIGRTNRNLKTRIGEHMNNIKKGLLTHRGQFTKIRSCARRNFAALGRTSPGVVSPALRKFTKIRSCAQGVSAHFKTYHNSDPSLLQFTGIVSKKTHWRGGDIVNIISREETLWIHKLKTLTPQGLNIDIDLKCFLND</sequence>
<evidence type="ECO:0000313" key="2">
    <source>
        <dbReference type="Proteomes" id="UP000694892"/>
    </source>
</evidence>
<evidence type="ECO:0000313" key="1">
    <source>
        <dbReference type="EMBL" id="OCT99148.1"/>
    </source>
</evidence>
<gene>
    <name evidence="1" type="ORF">XELAEV_18004940mg</name>
</gene>
<name>A0A974DWC3_XENLA</name>
<accession>A0A974DWC3</accession>
<reference evidence="2" key="1">
    <citation type="journal article" date="2016" name="Nature">
        <title>Genome evolution in the allotetraploid frog Xenopus laevis.</title>
        <authorList>
            <person name="Session A.M."/>
            <person name="Uno Y."/>
            <person name="Kwon T."/>
            <person name="Chapman J.A."/>
            <person name="Toyoda A."/>
            <person name="Takahashi S."/>
            <person name="Fukui A."/>
            <person name="Hikosaka A."/>
            <person name="Suzuki A."/>
            <person name="Kondo M."/>
            <person name="van Heeringen S.J."/>
            <person name="Quigley I."/>
            <person name="Heinz S."/>
            <person name="Ogino H."/>
            <person name="Ochi H."/>
            <person name="Hellsten U."/>
            <person name="Lyons J.B."/>
            <person name="Simakov O."/>
            <person name="Putnam N."/>
            <person name="Stites J."/>
            <person name="Kuroki Y."/>
            <person name="Tanaka T."/>
            <person name="Michiue T."/>
            <person name="Watanabe M."/>
            <person name="Bogdanovic O."/>
            <person name="Lister R."/>
            <person name="Georgiou G."/>
            <person name="Paranjpe S.S."/>
            <person name="van Kruijsbergen I."/>
            <person name="Shu S."/>
            <person name="Carlson J."/>
            <person name="Kinoshita T."/>
            <person name="Ohta Y."/>
            <person name="Mawaribuchi S."/>
            <person name="Jenkins J."/>
            <person name="Grimwood J."/>
            <person name="Schmutz J."/>
            <person name="Mitros T."/>
            <person name="Mozaffari S.V."/>
            <person name="Suzuki Y."/>
            <person name="Haramoto Y."/>
            <person name="Yamamoto T.S."/>
            <person name="Takagi C."/>
            <person name="Heald R."/>
            <person name="Miller K."/>
            <person name="Haudenschild C."/>
            <person name="Kitzman J."/>
            <person name="Nakayama T."/>
            <person name="Izutsu Y."/>
            <person name="Robert J."/>
            <person name="Fortriede J."/>
            <person name="Burns K."/>
            <person name="Lotay V."/>
            <person name="Karimi K."/>
            <person name="Yasuoka Y."/>
            <person name="Dichmann D.S."/>
            <person name="Flajnik M.F."/>
            <person name="Houston D.W."/>
            <person name="Shendure J."/>
            <person name="DuPasquier L."/>
            <person name="Vize P.D."/>
            <person name="Zorn A.M."/>
            <person name="Ito M."/>
            <person name="Marcotte E.M."/>
            <person name="Wallingford J.B."/>
            <person name="Ito Y."/>
            <person name="Asashima M."/>
            <person name="Ueno N."/>
            <person name="Matsuda Y."/>
            <person name="Veenstra G.J."/>
            <person name="Fujiyama A."/>
            <person name="Harland R.M."/>
            <person name="Taira M."/>
            <person name="Rokhsar D.S."/>
        </authorList>
    </citation>
    <scope>NUCLEOTIDE SEQUENCE [LARGE SCALE GENOMIC DNA]</scope>
    <source>
        <strain evidence="2">J</strain>
    </source>
</reference>